<dbReference type="SUPFAM" id="SSF54695">
    <property type="entry name" value="POZ domain"/>
    <property type="match status" value="1"/>
</dbReference>
<dbReference type="SMART" id="SM00225">
    <property type="entry name" value="BTB"/>
    <property type="match status" value="1"/>
</dbReference>
<evidence type="ECO:0000256" key="1">
    <source>
        <dbReference type="SAM" id="MobiDB-lite"/>
    </source>
</evidence>
<comment type="caution">
    <text evidence="3">The sequence shown here is derived from an EMBL/GenBank/DDBJ whole genome shotgun (WGS) entry which is preliminary data.</text>
</comment>
<dbReference type="Gene3D" id="3.30.710.10">
    <property type="entry name" value="Potassium Channel Kv1.1, Chain A"/>
    <property type="match status" value="1"/>
</dbReference>
<accession>A0ABR4DYP3</accession>
<sequence>MSSDSELEDSTSESDLLDEVGYGPLCAPCEMVSVRVKGGHTFCIHRHVLTEQSDYFARALDGLFSEGQPNSIDLDDISVKDFGLYVSVMYPLALHRADMRLQDVWSLDASRDPHYPWPQILLLWQLGDRFLNEFVKDIAEVEIHAKGRGFSVSHWQRMYARKSEASLKAKMLELQDAFRLCLDNGQPFERSFVTAASNAPPQFFAACVDDLQDDLFRSEVTKAFALRFADPASMAQKRRREETKNEHREKKLKVEN</sequence>
<dbReference type="Pfam" id="PF00651">
    <property type="entry name" value="BTB"/>
    <property type="match status" value="1"/>
</dbReference>
<proteinExistence type="predicted"/>
<dbReference type="CDD" id="cd18186">
    <property type="entry name" value="BTB_POZ_ZBTB_KLHL-like"/>
    <property type="match status" value="1"/>
</dbReference>
<keyword evidence="4" id="KW-1185">Reference proteome</keyword>
<feature type="domain" description="BTB" evidence="2">
    <location>
        <begin position="30"/>
        <end position="98"/>
    </location>
</feature>
<feature type="region of interest" description="Disordered" evidence="1">
    <location>
        <begin position="235"/>
        <end position="256"/>
    </location>
</feature>
<evidence type="ECO:0000313" key="4">
    <source>
        <dbReference type="Proteomes" id="UP001600888"/>
    </source>
</evidence>
<dbReference type="InterPro" id="IPR000210">
    <property type="entry name" value="BTB/POZ_dom"/>
</dbReference>
<gene>
    <name evidence="3" type="ORF">FJTKL_02153</name>
</gene>
<dbReference type="PROSITE" id="PS50097">
    <property type="entry name" value="BTB"/>
    <property type="match status" value="1"/>
</dbReference>
<dbReference type="InterPro" id="IPR011333">
    <property type="entry name" value="SKP1/BTB/POZ_sf"/>
</dbReference>
<evidence type="ECO:0000313" key="3">
    <source>
        <dbReference type="EMBL" id="KAL2275294.1"/>
    </source>
</evidence>
<dbReference type="EMBL" id="JBAWTH010000138">
    <property type="protein sequence ID" value="KAL2275294.1"/>
    <property type="molecule type" value="Genomic_DNA"/>
</dbReference>
<organism evidence="3 4">
    <name type="scientific">Diaporthe vaccinii</name>
    <dbReference type="NCBI Taxonomy" id="105482"/>
    <lineage>
        <taxon>Eukaryota</taxon>
        <taxon>Fungi</taxon>
        <taxon>Dikarya</taxon>
        <taxon>Ascomycota</taxon>
        <taxon>Pezizomycotina</taxon>
        <taxon>Sordariomycetes</taxon>
        <taxon>Sordariomycetidae</taxon>
        <taxon>Diaporthales</taxon>
        <taxon>Diaporthaceae</taxon>
        <taxon>Diaporthe</taxon>
        <taxon>Diaporthe eres species complex</taxon>
    </lineage>
</organism>
<evidence type="ECO:0000259" key="2">
    <source>
        <dbReference type="PROSITE" id="PS50097"/>
    </source>
</evidence>
<reference evidence="3 4" key="1">
    <citation type="submission" date="2024-03" db="EMBL/GenBank/DDBJ databases">
        <title>A high-quality draft genome sequence of Diaporthe vaccinii, a causative agent of upright dieback and viscid rot disease in cranberry plants.</title>
        <authorList>
            <person name="Sarrasin M."/>
            <person name="Lang B.F."/>
            <person name="Burger G."/>
        </authorList>
    </citation>
    <scope>NUCLEOTIDE SEQUENCE [LARGE SCALE GENOMIC DNA]</scope>
    <source>
        <strain evidence="3 4">IS7</strain>
    </source>
</reference>
<name>A0ABR4DYP3_9PEZI</name>
<protein>
    <recommendedName>
        <fullName evidence="2">BTB domain-containing protein</fullName>
    </recommendedName>
</protein>
<dbReference type="Proteomes" id="UP001600888">
    <property type="component" value="Unassembled WGS sequence"/>
</dbReference>
<feature type="compositionally biased region" description="Basic and acidic residues" evidence="1">
    <location>
        <begin position="239"/>
        <end position="256"/>
    </location>
</feature>